<feature type="active site" description="O-isoaspartyl threonine intermediate" evidence="4">
    <location>
        <position position="17"/>
    </location>
</feature>
<evidence type="ECO:0000313" key="9">
    <source>
        <dbReference type="EMBL" id="CAA9251890.1"/>
    </source>
</evidence>
<dbReference type="CDD" id="cd08964">
    <property type="entry name" value="L-asparaginase_II"/>
    <property type="match status" value="1"/>
</dbReference>
<evidence type="ECO:0000256" key="2">
    <source>
        <dbReference type="ARBA" id="ARBA00012920"/>
    </source>
</evidence>
<feature type="active site" evidence="6">
    <location>
        <position position="17"/>
    </location>
</feature>
<dbReference type="PRINTS" id="PR00139">
    <property type="entry name" value="ASNGLNASE"/>
</dbReference>
<dbReference type="RefSeq" id="WP_294568342.1">
    <property type="nucleotide sequence ID" value="NZ_CADCTE010000124.1"/>
</dbReference>
<dbReference type="Gene3D" id="3.40.50.40">
    <property type="match status" value="1"/>
</dbReference>
<dbReference type="InterPro" id="IPR040919">
    <property type="entry name" value="Asparaginase_C"/>
</dbReference>
<dbReference type="PROSITE" id="PS51732">
    <property type="entry name" value="ASN_GLN_ASE_3"/>
    <property type="match status" value="1"/>
</dbReference>
<dbReference type="InterPro" id="IPR027474">
    <property type="entry name" value="L-asparaginase_N"/>
</dbReference>
<dbReference type="InterPro" id="IPR020827">
    <property type="entry name" value="Asparaginase/glutaminase_AS1"/>
</dbReference>
<organism evidence="9">
    <name type="scientific">uncultured Arthrobacter sp</name>
    <dbReference type="NCBI Taxonomy" id="114050"/>
    <lineage>
        <taxon>Bacteria</taxon>
        <taxon>Bacillati</taxon>
        <taxon>Actinomycetota</taxon>
        <taxon>Actinomycetes</taxon>
        <taxon>Micrococcales</taxon>
        <taxon>Micrococcaceae</taxon>
        <taxon>Arthrobacter</taxon>
        <taxon>environmental samples</taxon>
    </lineage>
</organism>
<sequence length="352" mass="35096">MSTTNSPAVALLATGGTIASRSSDAAGGAALAADTGDALLSSAGNGTVPVRVVDVMTKGSYLLTFPDLLTICTAIEDTLADPDVLGIVVTHGTDTTEETAYLAHLTQDDPRPVVFTGAQHTADHDHPDGPGNLRGALAVAASPAAVGQGVLVAFAGNVFRAAGVRKAHTVNAHAFGTPDLEPAGTVTEAGQVELRPAPPVYEPLPLPPVDAAPARVDVVASHPDADAALLRAALAAGARGIVLQGTGNGNANSAICAAVAEATAAGVVVVVSTRVHAGPIMQVYGGGGGRDLHAAGAIPSGLLRPSQARILLQLLLTLGMPPARIAEQFSRRGTLVPHAAAVRPPLSAPSKG</sequence>
<name>A0A6J4IHI9_9MICC</name>
<dbReference type="GO" id="GO:0004067">
    <property type="term" value="F:asparaginase activity"/>
    <property type="evidence" value="ECO:0007669"/>
    <property type="project" value="UniProtKB-UniRule"/>
</dbReference>
<feature type="binding site" evidence="5">
    <location>
        <position position="60"/>
    </location>
    <ligand>
        <name>substrate</name>
    </ligand>
</feature>
<accession>A0A6J4IHI9</accession>
<dbReference type="EC" id="3.5.1.1" evidence="2"/>
<evidence type="ECO:0000256" key="4">
    <source>
        <dbReference type="PIRSR" id="PIRSR001220-1"/>
    </source>
</evidence>
<dbReference type="AlphaFoldDB" id="A0A6J4IHI9"/>
<dbReference type="GO" id="GO:0006528">
    <property type="term" value="P:asparagine metabolic process"/>
    <property type="evidence" value="ECO:0007669"/>
    <property type="project" value="InterPro"/>
</dbReference>
<dbReference type="EMBL" id="CADCTE010000124">
    <property type="protein sequence ID" value="CAA9251890.1"/>
    <property type="molecule type" value="Genomic_DNA"/>
</dbReference>
<dbReference type="InterPro" id="IPR037152">
    <property type="entry name" value="L-asparaginase_N_sf"/>
</dbReference>
<dbReference type="SUPFAM" id="SSF53774">
    <property type="entry name" value="Glutaminase/Asparaginase"/>
    <property type="match status" value="1"/>
</dbReference>
<evidence type="ECO:0000259" key="8">
    <source>
        <dbReference type="Pfam" id="PF17763"/>
    </source>
</evidence>
<dbReference type="Pfam" id="PF00710">
    <property type="entry name" value="Asparaginase"/>
    <property type="match status" value="1"/>
</dbReference>
<dbReference type="PIRSF" id="PIRSF500176">
    <property type="entry name" value="L_ASNase"/>
    <property type="match status" value="1"/>
</dbReference>
<dbReference type="PANTHER" id="PTHR11707:SF28">
    <property type="entry name" value="60 KDA LYSOPHOSPHOLIPASE"/>
    <property type="match status" value="1"/>
</dbReference>
<keyword evidence="3 9" id="KW-0378">Hydrolase</keyword>
<feature type="binding site" evidence="5">
    <location>
        <begin position="93"/>
        <end position="94"/>
    </location>
    <ligand>
        <name>substrate</name>
    </ligand>
</feature>
<feature type="domain" description="Asparaginase/glutaminase C-terminal" evidence="8">
    <location>
        <begin position="215"/>
        <end position="329"/>
    </location>
</feature>
<evidence type="ECO:0000256" key="1">
    <source>
        <dbReference type="ARBA" id="ARBA00010518"/>
    </source>
</evidence>
<comment type="similarity">
    <text evidence="1">Belongs to the asparaginase 1 family.</text>
</comment>
<dbReference type="InterPro" id="IPR036152">
    <property type="entry name" value="Asp/glu_Ase-like_sf"/>
</dbReference>
<dbReference type="PROSITE" id="PS00144">
    <property type="entry name" value="ASN_GLN_ASE_1"/>
    <property type="match status" value="1"/>
</dbReference>
<evidence type="ECO:0000256" key="6">
    <source>
        <dbReference type="PROSITE-ProRule" id="PRU10099"/>
    </source>
</evidence>
<evidence type="ECO:0000256" key="3">
    <source>
        <dbReference type="ARBA" id="ARBA00022801"/>
    </source>
</evidence>
<reference evidence="9" key="1">
    <citation type="submission" date="2020-02" db="EMBL/GenBank/DDBJ databases">
        <authorList>
            <person name="Meier V. D."/>
        </authorList>
    </citation>
    <scope>NUCLEOTIDE SEQUENCE</scope>
    <source>
        <strain evidence="9">AVDCRST_MAG83</strain>
    </source>
</reference>
<dbReference type="SFLD" id="SFLDS00057">
    <property type="entry name" value="Glutaminase/Asparaginase"/>
    <property type="match status" value="1"/>
</dbReference>
<protein>
    <recommendedName>
        <fullName evidence="2">asparaginase</fullName>
        <ecNumber evidence="2">3.5.1.1</ecNumber>
    </recommendedName>
</protein>
<dbReference type="PIRSF" id="PIRSF001220">
    <property type="entry name" value="L-ASNase_gatD"/>
    <property type="match status" value="1"/>
</dbReference>
<dbReference type="InterPro" id="IPR004550">
    <property type="entry name" value="AsnASE_II"/>
</dbReference>
<gene>
    <name evidence="9" type="ORF">AVDCRST_MAG83-2253</name>
</gene>
<dbReference type="Pfam" id="PF17763">
    <property type="entry name" value="Asparaginase_C"/>
    <property type="match status" value="1"/>
</dbReference>
<dbReference type="InterPro" id="IPR027473">
    <property type="entry name" value="L-asparaginase_C"/>
</dbReference>
<feature type="domain" description="L-asparaginase N-terminal" evidence="7">
    <location>
        <begin position="9"/>
        <end position="195"/>
    </location>
</feature>
<proteinExistence type="inferred from homology"/>
<evidence type="ECO:0000259" key="7">
    <source>
        <dbReference type="Pfam" id="PF00710"/>
    </source>
</evidence>
<dbReference type="PANTHER" id="PTHR11707">
    <property type="entry name" value="L-ASPARAGINASE"/>
    <property type="match status" value="1"/>
</dbReference>
<dbReference type="Gene3D" id="3.40.50.1170">
    <property type="entry name" value="L-asparaginase, N-terminal domain"/>
    <property type="match status" value="1"/>
</dbReference>
<dbReference type="SMART" id="SM00870">
    <property type="entry name" value="Asparaginase"/>
    <property type="match status" value="1"/>
</dbReference>
<dbReference type="InterPro" id="IPR006034">
    <property type="entry name" value="Asparaginase/glutaminase-like"/>
</dbReference>
<evidence type="ECO:0000256" key="5">
    <source>
        <dbReference type="PIRSR" id="PIRSR001220-2"/>
    </source>
</evidence>